<dbReference type="Gene3D" id="3.30.450.80">
    <property type="entry name" value="Transcription factor LuxR-like, autoinducer-binding domain"/>
    <property type="match status" value="1"/>
</dbReference>
<accession>A0A1C3WTN0</accession>
<dbReference type="Gene3D" id="1.10.10.10">
    <property type="entry name" value="Winged helix-like DNA-binding domain superfamily/Winged helix DNA-binding domain"/>
    <property type="match status" value="1"/>
</dbReference>
<dbReference type="CDD" id="cd06170">
    <property type="entry name" value="LuxR_C_like"/>
    <property type="match status" value="1"/>
</dbReference>
<protein>
    <submittedName>
        <fullName evidence="5">Regulatory protein, luxR family</fullName>
    </submittedName>
</protein>
<evidence type="ECO:0000259" key="4">
    <source>
        <dbReference type="PROSITE" id="PS50043"/>
    </source>
</evidence>
<dbReference type="InterPro" id="IPR016032">
    <property type="entry name" value="Sig_transdc_resp-reg_C-effctor"/>
</dbReference>
<dbReference type="PANTHER" id="PTHR44688">
    <property type="entry name" value="DNA-BINDING TRANSCRIPTIONAL ACTIVATOR DEVR_DOSR"/>
    <property type="match status" value="1"/>
</dbReference>
<sequence>MENRQPSPLSWSLAILRRVGSRADLNVAIADIRERYHFAHLVFLVVRPANRADAYPFYCTTYPEEWTSLYLRKNYFEIDPVIELSRNGFLPVDWSSLDQRSPGTRYFFKEAASFDIGRHGLTVPIRGPGGERSLFSVTSNLPSPEWRKLRISRNHDLQILSHYLHEKVLSVSGLRQSGGYRKLSRREQECLQLLARGLVSKRIAARLQISENAVRLYLTLAKRKLDARTMYQAIARASFLEIIET</sequence>
<dbReference type="InterPro" id="IPR000792">
    <property type="entry name" value="Tscrpt_reg_LuxR_C"/>
</dbReference>
<dbReference type="GO" id="GO:0006355">
    <property type="term" value="P:regulation of DNA-templated transcription"/>
    <property type="evidence" value="ECO:0007669"/>
    <property type="project" value="InterPro"/>
</dbReference>
<dbReference type="PRINTS" id="PR00038">
    <property type="entry name" value="HTHLUXR"/>
</dbReference>
<evidence type="ECO:0000256" key="1">
    <source>
        <dbReference type="ARBA" id="ARBA00023015"/>
    </source>
</evidence>
<gene>
    <name evidence="5" type="ORF">GA0061101_11749</name>
</gene>
<dbReference type="InterPro" id="IPR036388">
    <property type="entry name" value="WH-like_DNA-bd_sf"/>
</dbReference>
<dbReference type="EMBL" id="FMAF01000017">
    <property type="protein sequence ID" value="SCB43402.1"/>
    <property type="molecule type" value="Genomic_DNA"/>
</dbReference>
<dbReference type="InterPro" id="IPR005143">
    <property type="entry name" value="TF_LuxR_autoind-bd_dom"/>
</dbReference>
<dbReference type="OrthoDB" id="9803630at2"/>
<dbReference type="SUPFAM" id="SSF46894">
    <property type="entry name" value="C-terminal effector domain of the bipartite response regulators"/>
    <property type="match status" value="1"/>
</dbReference>
<evidence type="ECO:0000313" key="6">
    <source>
        <dbReference type="Proteomes" id="UP000199205"/>
    </source>
</evidence>
<dbReference type="Pfam" id="PF00196">
    <property type="entry name" value="GerE"/>
    <property type="match status" value="1"/>
</dbReference>
<reference evidence="5 6" key="1">
    <citation type="submission" date="2016-08" db="EMBL/GenBank/DDBJ databases">
        <authorList>
            <person name="Seilhamer J.J."/>
        </authorList>
    </citation>
    <scope>NUCLEOTIDE SEQUENCE [LARGE SCALE GENOMIC DNA]</scope>
    <source>
        <strain evidence="5 6">P1-7</strain>
    </source>
</reference>
<dbReference type="SUPFAM" id="SSF75516">
    <property type="entry name" value="Pheromone-binding domain of LuxR-like quorum-sensing transcription factors"/>
    <property type="match status" value="1"/>
</dbReference>
<evidence type="ECO:0000256" key="2">
    <source>
        <dbReference type="ARBA" id="ARBA00023125"/>
    </source>
</evidence>
<organism evidence="5 6">
    <name type="scientific">Rhizobium lusitanum</name>
    <dbReference type="NCBI Taxonomy" id="293958"/>
    <lineage>
        <taxon>Bacteria</taxon>
        <taxon>Pseudomonadati</taxon>
        <taxon>Pseudomonadota</taxon>
        <taxon>Alphaproteobacteria</taxon>
        <taxon>Hyphomicrobiales</taxon>
        <taxon>Rhizobiaceae</taxon>
        <taxon>Rhizobium/Agrobacterium group</taxon>
        <taxon>Rhizobium</taxon>
    </lineage>
</organism>
<keyword evidence="1" id="KW-0805">Transcription regulation</keyword>
<dbReference type="Proteomes" id="UP000199205">
    <property type="component" value="Unassembled WGS sequence"/>
</dbReference>
<evidence type="ECO:0000313" key="5">
    <source>
        <dbReference type="EMBL" id="SCB43402.1"/>
    </source>
</evidence>
<dbReference type="GO" id="GO:0003677">
    <property type="term" value="F:DNA binding"/>
    <property type="evidence" value="ECO:0007669"/>
    <property type="project" value="UniProtKB-KW"/>
</dbReference>
<feature type="domain" description="HTH luxR-type" evidence="4">
    <location>
        <begin position="176"/>
        <end position="241"/>
    </location>
</feature>
<keyword evidence="3" id="KW-0804">Transcription</keyword>
<dbReference type="PANTHER" id="PTHR44688:SF16">
    <property type="entry name" value="DNA-BINDING TRANSCRIPTIONAL ACTIVATOR DEVR_DOSR"/>
    <property type="match status" value="1"/>
</dbReference>
<dbReference type="PROSITE" id="PS50043">
    <property type="entry name" value="HTH_LUXR_2"/>
    <property type="match status" value="1"/>
</dbReference>
<dbReference type="Pfam" id="PF03472">
    <property type="entry name" value="Autoind_bind"/>
    <property type="match status" value="1"/>
</dbReference>
<keyword evidence="2" id="KW-0238">DNA-binding</keyword>
<name>A0A1C3WTN0_9HYPH</name>
<evidence type="ECO:0000256" key="3">
    <source>
        <dbReference type="ARBA" id="ARBA00023163"/>
    </source>
</evidence>
<dbReference type="InterPro" id="IPR036693">
    <property type="entry name" value="TF_LuxR_autoind-bd_dom_sf"/>
</dbReference>
<proteinExistence type="predicted"/>
<dbReference type="SMART" id="SM00421">
    <property type="entry name" value="HTH_LUXR"/>
    <property type="match status" value="1"/>
</dbReference>
<dbReference type="AlphaFoldDB" id="A0A1C3WTN0"/>